<dbReference type="PANTHER" id="PTHR15696:SF0">
    <property type="entry name" value="TELOMERASE-BINDING PROTEIN EST1A"/>
    <property type="match status" value="1"/>
</dbReference>
<evidence type="ECO:0000259" key="1">
    <source>
        <dbReference type="Pfam" id="PF10373"/>
    </source>
</evidence>
<dbReference type="GO" id="GO:0042162">
    <property type="term" value="F:telomeric DNA binding"/>
    <property type="evidence" value="ECO:0007669"/>
    <property type="project" value="TreeGrafter"/>
</dbReference>
<dbReference type="EMBL" id="JAXQNO010000006">
    <property type="protein sequence ID" value="KAK4796578.1"/>
    <property type="molecule type" value="Genomic_DNA"/>
</dbReference>
<proteinExistence type="predicted"/>
<comment type="caution">
    <text evidence="3">The sequence shown here is derived from an EMBL/GenBank/DDBJ whole genome shotgun (WGS) entry which is preliminary data.</text>
</comment>
<protein>
    <recommendedName>
        <fullName evidence="5">Protein SMG7L-like</fullName>
    </recommendedName>
</protein>
<dbReference type="InterPro" id="IPR045153">
    <property type="entry name" value="Est1/Ebs1-like"/>
</dbReference>
<sequence length="829" mass="94712">MERSFSAQHERAKSNLLVEASNMEKQFWALVNSKGLLQPEVQNLYRRVCSCYEGHILTNLDVLNFQEVEYSLWKLHYKHIDEFRRQIKKGSDGCSIHVEGLKIFLLSAMEFYKSLLLKLRSQSVEKVWTEQDHPSQFLCHRILICLGDFARYRELYEKDKVEAKNWSIAAGYYLESSKLWPESGNPHNQLALLATYIGDEFLALYNCVRSLAIKEPFPDAWKNLLLILEKSRSSPLCSNSPEAPFNFLRPSERRNSCKNKTANERQNSYVESSLWPLIVRIMSFFYIKSSFHEFPITFASTVKELELLLELDDSKLETALKPHQFMEFAVVGPTRAIQVACTFIFIIHNLPENQLLQNSEGQDDLLLRKYVNSSMFIFMGRLVDRCLKTHLVNSSPLLPSILIFIEWLVNVPDAHELHGSNEEERAAALYFFMSLVHLLNSLKMGKAEPDSEDYAALWEDFELRGFTPLEKSHISLDFSTSSCNMNSLQTGNITRARRILFAAKKIAERYQKWVFYDKSSGQFSATAKAEDRLITIDEEEVILFNPLTRYNSAPPYDTVTSNGQSLEGGDDIVEPIVPSDECLRRTQTSLDFKPFKQSELAAFVAPPSLSAWVLNDGSSGISIEHHLSPIKEFASASLDNLSITTSKQEEPILGTSHEPVMITHYPHHPLPYSAPLPSAPFLPENVAWDSGNPVNFLDGQIHRMPELTPHSRAGFVAYPVSQGLSSSEWLQKFREINNLNPGNNLVWAPSNLFQNFERPFDSSQMVYVSPKPVLYPEFFQRPIPYGCSGLVANPVRDDHHQLSLLQPLKEREWRLQQDPNVRGPTFLGK</sequence>
<feature type="domain" description="DNA/RNA-binding" evidence="1">
    <location>
        <begin position="169"/>
        <end position="472"/>
    </location>
</feature>
<name>A0AAN7RGV3_TRANT</name>
<evidence type="ECO:0000313" key="4">
    <source>
        <dbReference type="Proteomes" id="UP001346149"/>
    </source>
</evidence>
<gene>
    <name evidence="3" type="ORF">SAY86_028904</name>
</gene>
<dbReference type="GO" id="GO:0000184">
    <property type="term" value="P:nuclear-transcribed mRNA catabolic process, nonsense-mediated decay"/>
    <property type="evidence" value="ECO:0007669"/>
    <property type="project" value="TreeGrafter"/>
</dbReference>
<dbReference type="AlphaFoldDB" id="A0AAN7RGV3"/>
<evidence type="ECO:0008006" key="5">
    <source>
        <dbReference type="Google" id="ProtNLM"/>
    </source>
</evidence>
<dbReference type="InterPro" id="IPR018834">
    <property type="entry name" value="DNA/RNA-bd_Est1-type"/>
</dbReference>
<organism evidence="3 4">
    <name type="scientific">Trapa natans</name>
    <name type="common">Water chestnut</name>
    <dbReference type="NCBI Taxonomy" id="22666"/>
    <lineage>
        <taxon>Eukaryota</taxon>
        <taxon>Viridiplantae</taxon>
        <taxon>Streptophyta</taxon>
        <taxon>Embryophyta</taxon>
        <taxon>Tracheophyta</taxon>
        <taxon>Spermatophyta</taxon>
        <taxon>Magnoliopsida</taxon>
        <taxon>eudicotyledons</taxon>
        <taxon>Gunneridae</taxon>
        <taxon>Pentapetalae</taxon>
        <taxon>rosids</taxon>
        <taxon>malvids</taxon>
        <taxon>Myrtales</taxon>
        <taxon>Lythraceae</taxon>
        <taxon>Trapa</taxon>
    </lineage>
</organism>
<evidence type="ECO:0000313" key="3">
    <source>
        <dbReference type="EMBL" id="KAK4796578.1"/>
    </source>
</evidence>
<dbReference type="Gene3D" id="1.25.40.10">
    <property type="entry name" value="Tetratricopeptide repeat domain"/>
    <property type="match status" value="1"/>
</dbReference>
<evidence type="ECO:0000259" key="2">
    <source>
        <dbReference type="Pfam" id="PF10374"/>
    </source>
</evidence>
<keyword evidence="4" id="KW-1185">Reference proteome</keyword>
<dbReference type="InterPro" id="IPR019458">
    <property type="entry name" value="Est1-like_N"/>
</dbReference>
<accession>A0AAN7RGV3</accession>
<feature type="domain" description="Telomerase activating protein Est1-like N-terminal" evidence="2">
    <location>
        <begin position="68"/>
        <end position="157"/>
    </location>
</feature>
<dbReference type="Pfam" id="PF10373">
    <property type="entry name" value="EST1_DNA_bind"/>
    <property type="match status" value="1"/>
</dbReference>
<dbReference type="GO" id="GO:0005697">
    <property type="term" value="C:telomerase holoenzyme complex"/>
    <property type="evidence" value="ECO:0007669"/>
    <property type="project" value="TreeGrafter"/>
</dbReference>
<dbReference type="InterPro" id="IPR011990">
    <property type="entry name" value="TPR-like_helical_dom_sf"/>
</dbReference>
<dbReference type="SUPFAM" id="SSF48452">
    <property type="entry name" value="TPR-like"/>
    <property type="match status" value="1"/>
</dbReference>
<reference evidence="3 4" key="1">
    <citation type="journal article" date="2023" name="Hortic Res">
        <title>Pangenome of water caltrop reveals structural variations and asymmetric subgenome divergence after allopolyploidization.</title>
        <authorList>
            <person name="Zhang X."/>
            <person name="Chen Y."/>
            <person name="Wang L."/>
            <person name="Yuan Y."/>
            <person name="Fang M."/>
            <person name="Shi L."/>
            <person name="Lu R."/>
            <person name="Comes H.P."/>
            <person name="Ma Y."/>
            <person name="Chen Y."/>
            <person name="Huang G."/>
            <person name="Zhou Y."/>
            <person name="Zheng Z."/>
            <person name="Qiu Y."/>
        </authorList>
    </citation>
    <scope>NUCLEOTIDE SEQUENCE [LARGE SCALE GENOMIC DNA]</scope>
    <source>
        <strain evidence="3">F231</strain>
    </source>
</reference>
<dbReference type="Proteomes" id="UP001346149">
    <property type="component" value="Unassembled WGS sequence"/>
</dbReference>
<dbReference type="Pfam" id="PF10374">
    <property type="entry name" value="EST1"/>
    <property type="match status" value="1"/>
</dbReference>
<dbReference type="GO" id="GO:0070034">
    <property type="term" value="F:telomerase RNA binding"/>
    <property type="evidence" value="ECO:0007669"/>
    <property type="project" value="TreeGrafter"/>
</dbReference>
<dbReference type="PANTHER" id="PTHR15696">
    <property type="entry name" value="SMG-7 SUPPRESSOR WITH MORPHOLOGICAL EFFECT ON GENITALIA PROTEIN 7"/>
    <property type="match status" value="1"/>
</dbReference>